<dbReference type="AlphaFoldDB" id="A0A8H3LG94"/>
<evidence type="ECO:0000313" key="2">
    <source>
        <dbReference type="Proteomes" id="UP000615446"/>
    </source>
</evidence>
<dbReference type="Proteomes" id="UP000615446">
    <property type="component" value="Unassembled WGS sequence"/>
</dbReference>
<name>A0A8H3LG94_9GLOM</name>
<organism evidence="1 2">
    <name type="scientific">Rhizophagus clarus</name>
    <dbReference type="NCBI Taxonomy" id="94130"/>
    <lineage>
        <taxon>Eukaryota</taxon>
        <taxon>Fungi</taxon>
        <taxon>Fungi incertae sedis</taxon>
        <taxon>Mucoromycota</taxon>
        <taxon>Glomeromycotina</taxon>
        <taxon>Glomeromycetes</taxon>
        <taxon>Glomerales</taxon>
        <taxon>Glomeraceae</taxon>
        <taxon>Rhizophagus</taxon>
    </lineage>
</organism>
<dbReference type="EMBL" id="BLAL01000090">
    <property type="protein sequence ID" value="GES85276.1"/>
    <property type="molecule type" value="Genomic_DNA"/>
</dbReference>
<sequence>MFLETIFVYLFENEPTFQYSPVQRKYYCQFQGKAGEERLWQILNYDYWSYKQDSNTKTTGYVLFVNYEETTLSELNENNQTFQCGTATCTFVSDSREFVDENKSEINKSLNTNHSNIQNYRFILPCTSL</sequence>
<reference evidence="1" key="1">
    <citation type="submission" date="2019-10" db="EMBL/GenBank/DDBJ databases">
        <title>Conservation and host-specific expression of non-tandemly repeated heterogenous ribosome RNA gene in arbuscular mycorrhizal fungi.</title>
        <authorList>
            <person name="Maeda T."/>
            <person name="Kobayashi Y."/>
            <person name="Nakagawa T."/>
            <person name="Ezawa T."/>
            <person name="Yamaguchi K."/>
            <person name="Bino T."/>
            <person name="Nishimoto Y."/>
            <person name="Shigenobu S."/>
            <person name="Kawaguchi M."/>
        </authorList>
    </citation>
    <scope>NUCLEOTIDE SEQUENCE</scope>
    <source>
        <strain evidence="1">HR1</strain>
    </source>
</reference>
<gene>
    <name evidence="1" type="ORF">RCL2_001236100</name>
</gene>
<evidence type="ECO:0000313" key="1">
    <source>
        <dbReference type="EMBL" id="GES85276.1"/>
    </source>
</evidence>
<dbReference type="OrthoDB" id="2346952at2759"/>
<proteinExistence type="predicted"/>
<comment type="caution">
    <text evidence="1">The sequence shown here is derived from an EMBL/GenBank/DDBJ whole genome shotgun (WGS) entry which is preliminary data.</text>
</comment>
<accession>A0A8H3LG94</accession>
<protein>
    <submittedName>
        <fullName evidence="1">Uncharacterized protein</fullName>
    </submittedName>
</protein>